<evidence type="ECO:0000313" key="2">
    <source>
        <dbReference type="EMBL" id="OIO12649.1"/>
    </source>
</evidence>
<feature type="transmembrane region" description="Helical" evidence="1">
    <location>
        <begin position="29"/>
        <end position="48"/>
    </location>
</feature>
<protein>
    <submittedName>
        <fullName evidence="2">Uncharacterized protein</fullName>
    </submittedName>
</protein>
<keyword evidence="1" id="KW-1133">Transmembrane helix</keyword>
<dbReference type="EMBL" id="MNUY01000083">
    <property type="protein sequence ID" value="OIO12649.1"/>
    <property type="molecule type" value="Genomic_DNA"/>
</dbReference>
<name>A0A1J4TMY7_9BACT</name>
<evidence type="ECO:0000313" key="3">
    <source>
        <dbReference type="Proteomes" id="UP000183120"/>
    </source>
</evidence>
<evidence type="ECO:0000256" key="1">
    <source>
        <dbReference type="SAM" id="Phobius"/>
    </source>
</evidence>
<proteinExistence type="predicted"/>
<accession>A0A1J4TMY7</accession>
<comment type="caution">
    <text evidence="2">The sequence shown here is derived from an EMBL/GenBank/DDBJ whole genome shotgun (WGS) entry which is preliminary data.</text>
</comment>
<sequence>MGQILLSYWWIIVLVIIIIAIITRSLFKILILLVVASIFFVLFWQVFISSGFSESSECFTNEAIYMSESYDKYQQISSDEQDLRSELTPKASFTH</sequence>
<dbReference type="Proteomes" id="UP000183120">
    <property type="component" value="Unassembled WGS sequence"/>
</dbReference>
<keyword evidence="1" id="KW-0812">Transmembrane</keyword>
<dbReference type="AlphaFoldDB" id="A0A1J4TMY7"/>
<keyword evidence="1" id="KW-0472">Membrane</keyword>
<reference evidence="2 3" key="1">
    <citation type="journal article" date="2016" name="Environ. Microbiol.">
        <title>Genomic resolution of a cold subsurface aquifer community provides metabolic insights for novel microbes adapted to high CO concentrations.</title>
        <authorList>
            <person name="Probst A.J."/>
            <person name="Castelle C.J."/>
            <person name="Singh A."/>
            <person name="Brown C.T."/>
            <person name="Anantharaman K."/>
            <person name="Sharon I."/>
            <person name="Hug L.A."/>
            <person name="Burstein D."/>
            <person name="Emerson J.B."/>
            <person name="Thomas B.C."/>
            <person name="Banfield J.F."/>
        </authorList>
    </citation>
    <scope>NUCLEOTIDE SEQUENCE [LARGE SCALE GENOMIC DNA]</scope>
    <source>
        <strain evidence="2">CG1_02_37_22</strain>
    </source>
</reference>
<organism evidence="2 3">
    <name type="scientific">Candidatus Gottesmanbacteria bacterium CG1_02_37_22</name>
    <dbReference type="NCBI Taxonomy" id="1805209"/>
    <lineage>
        <taxon>Bacteria</taxon>
        <taxon>Candidatus Gottesmaniibacteriota</taxon>
    </lineage>
</organism>
<gene>
    <name evidence="2" type="ORF">AUJ73_05185</name>
</gene>
<feature type="transmembrane region" description="Helical" evidence="1">
    <location>
        <begin position="6"/>
        <end position="22"/>
    </location>
</feature>